<dbReference type="PROSITE" id="PS51450">
    <property type="entry name" value="LRR"/>
    <property type="match status" value="7"/>
</dbReference>
<dbReference type="PRINTS" id="PR00109">
    <property type="entry name" value="TYRKINASE"/>
</dbReference>
<dbReference type="KEGG" id="dpp:DICPUDRAFT_147550"/>
<evidence type="ECO:0000256" key="2">
    <source>
        <dbReference type="ARBA" id="ARBA00022614"/>
    </source>
</evidence>
<dbReference type="InterPro" id="IPR011009">
    <property type="entry name" value="Kinase-like_dom_sf"/>
</dbReference>
<protein>
    <recommendedName>
        <fullName evidence="8">Protein kinase domain-containing protein</fullName>
    </recommendedName>
</protein>
<dbReference type="STRING" id="5786.F0Z8S6"/>
<feature type="region of interest" description="Disordered" evidence="7">
    <location>
        <begin position="264"/>
        <end position="296"/>
    </location>
</feature>
<dbReference type="Proteomes" id="UP000001064">
    <property type="component" value="Unassembled WGS sequence"/>
</dbReference>
<dbReference type="InterPro" id="IPR000719">
    <property type="entry name" value="Prot_kinase_dom"/>
</dbReference>
<keyword evidence="5 6" id="KW-0067">ATP-binding</keyword>
<feature type="compositionally biased region" description="Basic and acidic residues" evidence="7">
    <location>
        <begin position="280"/>
        <end position="291"/>
    </location>
</feature>
<dbReference type="InterPro" id="IPR001611">
    <property type="entry name" value="Leu-rich_rpt"/>
</dbReference>
<dbReference type="EMBL" id="GL870954">
    <property type="protein sequence ID" value="EGC39625.1"/>
    <property type="molecule type" value="Genomic_DNA"/>
</dbReference>
<sequence length="1156" mass="132345">MSKSIGYIGNGDPDGNEDDNECNTSSNNFNYIECSDNSFNYIECNNSNSNNSNNSNNNNNNNNSNKNNNFEQEEIDYNRIKNIDYYTPKHSQLQLSRGRLYQGHQSLHIIYPNQNLNQSYESLNDRSINDSKEFDSSLQYDEDYDEDADHNDDEDLMDQESISHESSNGLDETDFENIDKYFENNQYQQEKEQQEQQEQQQQQQQQTVYNVDNSNNCKENKQEKINNNHDNSIVEENKIINNFSNLSLSVSSGSKIDNNDTIRNSLNISNNSGIIFNGSDPDKDNSNKDYNIDNNLINNNSNNDNLNGADLNNNSSNNIFLLNKTVQLFSNYENHQDDNQQNQHQNQNQNQNQKSNDIQKQEQNQPFLFFNTTNNSNSNNNLSSNSSELDLSEQELNEFPSFDEPFVKNYKIIDLSFNNISNIPLDSFEKISKLEQLIMFNNNLTYIPTTIETLRNLTILDLSHNRLEDTCREMGNLKSLRELYLSNNLLSRFPTTGNLINLKKLVLDNNKISTIPPECVEPLSQLQTLDLSFNKIEGIGSCIQRLKNLKQLNLSHNELIDIPNSLRHLVKLHSLSLDYNQISVLPDKIVASLPRLAKLTISNNKIKSLPYAINNLESLIELNASNNLMELLPEPICYLGNLKKLNLNNNNLKELPENIGFLTKLVDLQLYNNQITSLPISFLKCRSIREIGTDGNPLPSYYHLGIKAIRYHMKNPDVDLDYLNSNCDSNTISPLLNSQESNFSSSTPPLFDSNSSLNSTPATSNYIDTNPSNELSESLNKSLDLLNDSTPPLISIKKPLSSSSPSYPFININDDQQQQTIYSSNPRSHTETDINKQNTLTITNNNITLERSLSTGNIHLLNTSSNLPFNLIKTPPRIKYAWEIDYDELKFESLIGQGGFSKVYHGLWRSKDVAIKQIELQSNKSLDDFRREVGILSKLKPHDNLLAYYGACKSGNYCYIITEYLPRGSLHDLLHREKLIKLDFKQILSFAICVALGCYHLSTYEPPIYHTDLKTKNLLVTNNLKIKIADFGLASFAKRKDSYGVDQSRLAYAYYAAPEILNSKQFSEKSDVFSFGTILWELVTNNIPFDGMDPYDVKELLKSGKRLEIPENCHEVFKTTIQDCWNQSVEERPTFLNIYHRLENLMKSINRKKTKQ</sequence>
<feature type="compositionally biased region" description="Low complexity" evidence="7">
    <location>
        <begin position="374"/>
        <end position="389"/>
    </location>
</feature>
<dbReference type="Gene3D" id="3.30.200.20">
    <property type="entry name" value="Phosphorylase Kinase, domain 1"/>
    <property type="match status" value="1"/>
</dbReference>
<dbReference type="OrthoDB" id="346907at2759"/>
<dbReference type="OMA" id="EYEIADC"/>
<dbReference type="AlphaFoldDB" id="F0Z8S6"/>
<dbReference type="InterPro" id="IPR003591">
    <property type="entry name" value="Leu-rich_rpt_typical-subtyp"/>
</dbReference>
<feature type="domain" description="Protein kinase" evidence="8">
    <location>
        <begin position="889"/>
        <end position="1146"/>
    </location>
</feature>
<name>F0Z8S6_DICPU</name>
<dbReference type="PROSITE" id="PS00108">
    <property type="entry name" value="PROTEIN_KINASE_ST"/>
    <property type="match status" value="1"/>
</dbReference>
<dbReference type="InterPro" id="IPR032675">
    <property type="entry name" value="LRR_dom_sf"/>
</dbReference>
<evidence type="ECO:0000256" key="4">
    <source>
        <dbReference type="ARBA" id="ARBA00022741"/>
    </source>
</evidence>
<dbReference type="InParanoid" id="F0Z8S6"/>
<keyword evidence="2" id="KW-0433">Leucine-rich repeat</keyword>
<dbReference type="RefSeq" id="XP_003283846.1">
    <property type="nucleotide sequence ID" value="XM_003283798.1"/>
</dbReference>
<dbReference type="PROSITE" id="PS00107">
    <property type="entry name" value="PROTEIN_KINASE_ATP"/>
    <property type="match status" value="1"/>
</dbReference>
<feature type="region of interest" description="Disordered" evidence="7">
    <location>
        <begin position="134"/>
        <end position="172"/>
    </location>
</feature>
<evidence type="ECO:0000313" key="10">
    <source>
        <dbReference type="Proteomes" id="UP000001064"/>
    </source>
</evidence>
<feature type="region of interest" description="Disordered" evidence="7">
    <location>
        <begin position="50"/>
        <end position="69"/>
    </location>
</feature>
<feature type="compositionally biased region" description="Polar residues" evidence="7">
    <location>
        <begin position="738"/>
        <end position="771"/>
    </location>
</feature>
<keyword evidence="3" id="KW-0677">Repeat</keyword>
<dbReference type="PROSITE" id="PS50011">
    <property type="entry name" value="PROTEIN_KINASE_DOM"/>
    <property type="match status" value="1"/>
</dbReference>
<dbReference type="Pfam" id="PF13855">
    <property type="entry name" value="LRR_8"/>
    <property type="match status" value="4"/>
</dbReference>
<dbReference type="InterPro" id="IPR008271">
    <property type="entry name" value="Ser/Thr_kinase_AS"/>
</dbReference>
<dbReference type="VEuPathDB" id="AmoebaDB:DICPUDRAFT_147550"/>
<feature type="compositionally biased region" description="Low complexity" evidence="7">
    <location>
        <begin position="339"/>
        <end position="353"/>
    </location>
</feature>
<dbReference type="Gene3D" id="1.10.510.10">
    <property type="entry name" value="Transferase(Phosphotransferase) domain 1"/>
    <property type="match status" value="1"/>
</dbReference>
<reference evidence="10" key="1">
    <citation type="journal article" date="2011" name="Genome Biol.">
        <title>Comparative genomics of the social amoebae Dictyostelium discoideum and Dictyostelium purpureum.</title>
        <authorList>
            <consortium name="US DOE Joint Genome Institute (JGI-PGF)"/>
            <person name="Sucgang R."/>
            <person name="Kuo A."/>
            <person name="Tian X."/>
            <person name="Salerno W."/>
            <person name="Parikh A."/>
            <person name="Feasley C.L."/>
            <person name="Dalin E."/>
            <person name="Tu H."/>
            <person name="Huang E."/>
            <person name="Barry K."/>
            <person name="Lindquist E."/>
            <person name="Shapiro H."/>
            <person name="Bruce D."/>
            <person name="Schmutz J."/>
            <person name="Salamov A."/>
            <person name="Fey P."/>
            <person name="Gaudet P."/>
            <person name="Anjard C."/>
            <person name="Babu M.M."/>
            <person name="Basu S."/>
            <person name="Bushmanova Y."/>
            <person name="van der Wel H."/>
            <person name="Katoh-Kurasawa M."/>
            <person name="Dinh C."/>
            <person name="Coutinho P.M."/>
            <person name="Saito T."/>
            <person name="Elias M."/>
            <person name="Schaap P."/>
            <person name="Kay R.R."/>
            <person name="Henrissat B."/>
            <person name="Eichinger L."/>
            <person name="Rivero F."/>
            <person name="Putnam N.H."/>
            <person name="West C.M."/>
            <person name="Loomis W.F."/>
            <person name="Chisholm R.L."/>
            <person name="Shaulsky G."/>
            <person name="Strassmann J.E."/>
            <person name="Queller D.C."/>
            <person name="Kuspa A."/>
            <person name="Grigoriev I.V."/>
        </authorList>
    </citation>
    <scope>NUCLEOTIDE SEQUENCE [LARGE SCALE GENOMIC DNA]</scope>
    <source>
        <strain evidence="10">QSDP1</strain>
    </source>
</reference>
<dbReference type="SMART" id="SM00364">
    <property type="entry name" value="LRR_BAC"/>
    <property type="match status" value="7"/>
</dbReference>
<keyword evidence="1" id="KW-0723">Serine/threonine-protein kinase</keyword>
<proteinExistence type="predicted"/>
<feature type="compositionally biased region" description="Low complexity" evidence="7">
    <location>
        <begin position="196"/>
        <end position="206"/>
    </location>
</feature>
<dbReference type="SMART" id="SM00220">
    <property type="entry name" value="S_TKc"/>
    <property type="match status" value="1"/>
</dbReference>
<gene>
    <name evidence="9" type="ORF">DICPUDRAFT_147550</name>
</gene>
<evidence type="ECO:0000256" key="1">
    <source>
        <dbReference type="ARBA" id="ARBA00022527"/>
    </source>
</evidence>
<dbReference type="InterPro" id="IPR050647">
    <property type="entry name" value="Plant_LRR-RLKs"/>
</dbReference>
<dbReference type="PANTHER" id="PTHR48056:SF81">
    <property type="entry name" value="RECEPTOR PROTEIN-TYROSINE KINASE CEPR1"/>
    <property type="match status" value="1"/>
</dbReference>
<dbReference type="SUPFAM" id="SSF56112">
    <property type="entry name" value="Protein kinase-like (PK-like)"/>
    <property type="match status" value="1"/>
</dbReference>
<feature type="compositionally biased region" description="Low complexity" evidence="7">
    <location>
        <begin position="264"/>
        <end position="279"/>
    </location>
</feature>
<evidence type="ECO:0000256" key="5">
    <source>
        <dbReference type="ARBA" id="ARBA00022840"/>
    </source>
</evidence>
<dbReference type="CDD" id="cd13999">
    <property type="entry name" value="STKc_MAP3K-like"/>
    <property type="match status" value="1"/>
</dbReference>
<dbReference type="eggNOG" id="KOG0192">
    <property type="taxonomic scope" value="Eukaryota"/>
</dbReference>
<organism evidence="9 10">
    <name type="scientific">Dictyostelium purpureum</name>
    <name type="common">Slime mold</name>
    <dbReference type="NCBI Taxonomy" id="5786"/>
    <lineage>
        <taxon>Eukaryota</taxon>
        <taxon>Amoebozoa</taxon>
        <taxon>Evosea</taxon>
        <taxon>Eumycetozoa</taxon>
        <taxon>Dictyostelia</taxon>
        <taxon>Dictyosteliales</taxon>
        <taxon>Dictyosteliaceae</taxon>
        <taxon>Dictyostelium</taxon>
    </lineage>
</organism>
<feature type="binding site" evidence="6">
    <location>
        <position position="916"/>
    </location>
    <ligand>
        <name>ATP</name>
        <dbReference type="ChEBI" id="CHEBI:30616"/>
    </ligand>
</feature>
<dbReference type="GO" id="GO:0004674">
    <property type="term" value="F:protein serine/threonine kinase activity"/>
    <property type="evidence" value="ECO:0007669"/>
    <property type="project" value="UniProtKB-KW"/>
</dbReference>
<dbReference type="PANTHER" id="PTHR48056">
    <property type="entry name" value="LRR RECEPTOR-LIKE SERINE/THREONINE-PROTEIN KINASE-RELATED"/>
    <property type="match status" value="1"/>
</dbReference>
<dbReference type="Gene3D" id="3.80.10.10">
    <property type="entry name" value="Ribonuclease Inhibitor"/>
    <property type="match status" value="2"/>
</dbReference>
<dbReference type="FunCoup" id="F0Z8S6">
    <property type="interactions" value="229"/>
</dbReference>
<feature type="region of interest" description="Disordered" evidence="7">
    <location>
        <begin position="336"/>
        <end position="389"/>
    </location>
</feature>
<dbReference type="GeneID" id="10509725"/>
<dbReference type="eggNOG" id="KOG0619">
    <property type="taxonomic scope" value="Eukaryota"/>
</dbReference>
<dbReference type="SMART" id="SM00369">
    <property type="entry name" value="LRR_TYP"/>
    <property type="match status" value="11"/>
</dbReference>
<evidence type="ECO:0000256" key="3">
    <source>
        <dbReference type="ARBA" id="ARBA00022737"/>
    </source>
</evidence>
<feature type="region of interest" description="Disordered" evidence="7">
    <location>
        <begin position="1"/>
        <end position="22"/>
    </location>
</feature>
<accession>F0Z8S6</accession>
<dbReference type="GO" id="GO:0016020">
    <property type="term" value="C:membrane"/>
    <property type="evidence" value="ECO:0000318"/>
    <property type="project" value="GO_Central"/>
</dbReference>
<evidence type="ECO:0000313" key="9">
    <source>
        <dbReference type="EMBL" id="EGC39625.1"/>
    </source>
</evidence>
<dbReference type="Pfam" id="PF07714">
    <property type="entry name" value="PK_Tyr_Ser-Thr"/>
    <property type="match status" value="1"/>
</dbReference>
<evidence type="ECO:0000256" key="7">
    <source>
        <dbReference type="SAM" id="MobiDB-lite"/>
    </source>
</evidence>
<dbReference type="SUPFAM" id="SSF52058">
    <property type="entry name" value="L domain-like"/>
    <property type="match status" value="1"/>
</dbReference>
<evidence type="ECO:0000259" key="8">
    <source>
        <dbReference type="PROSITE" id="PS50011"/>
    </source>
</evidence>
<dbReference type="GO" id="GO:0005524">
    <property type="term" value="F:ATP binding"/>
    <property type="evidence" value="ECO:0007669"/>
    <property type="project" value="UniProtKB-UniRule"/>
</dbReference>
<keyword evidence="1" id="KW-0418">Kinase</keyword>
<dbReference type="PRINTS" id="PR00019">
    <property type="entry name" value="LEURICHRPT"/>
</dbReference>
<feature type="region of interest" description="Disordered" evidence="7">
    <location>
        <begin position="187"/>
        <end position="208"/>
    </location>
</feature>
<dbReference type="InterPro" id="IPR001245">
    <property type="entry name" value="Ser-Thr/Tyr_kinase_cat_dom"/>
</dbReference>
<evidence type="ECO:0000256" key="6">
    <source>
        <dbReference type="PROSITE-ProRule" id="PRU10141"/>
    </source>
</evidence>
<dbReference type="InterPro" id="IPR017441">
    <property type="entry name" value="Protein_kinase_ATP_BS"/>
</dbReference>
<keyword evidence="10" id="KW-1185">Reference proteome</keyword>
<feature type="region of interest" description="Disordered" evidence="7">
    <location>
        <begin position="738"/>
        <end position="775"/>
    </location>
</feature>
<keyword evidence="1" id="KW-0808">Transferase</keyword>
<dbReference type="SMART" id="SM00365">
    <property type="entry name" value="LRR_SD22"/>
    <property type="match status" value="6"/>
</dbReference>
<feature type="compositionally biased region" description="Polar residues" evidence="7">
    <location>
        <begin position="354"/>
        <end position="373"/>
    </location>
</feature>
<keyword evidence="4 6" id="KW-0547">Nucleotide-binding</keyword>
<feature type="compositionally biased region" description="Acidic residues" evidence="7">
    <location>
        <begin position="140"/>
        <end position="158"/>
    </location>
</feature>